<protein>
    <submittedName>
        <fullName evidence="1">Uncharacterized protein</fullName>
    </submittedName>
</protein>
<evidence type="ECO:0000313" key="1">
    <source>
        <dbReference type="EMBL" id="KAH7965831.1"/>
    </source>
</evidence>
<evidence type="ECO:0000313" key="2">
    <source>
        <dbReference type="Proteomes" id="UP000821865"/>
    </source>
</evidence>
<organism evidence="1 2">
    <name type="scientific">Dermacentor silvarum</name>
    <name type="common">Tick</name>
    <dbReference type="NCBI Taxonomy" id="543639"/>
    <lineage>
        <taxon>Eukaryota</taxon>
        <taxon>Metazoa</taxon>
        <taxon>Ecdysozoa</taxon>
        <taxon>Arthropoda</taxon>
        <taxon>Chelicerata</taxon>
        <taxon>Arachnida</taxon>
        <taxon>Acari</taxon>
        <taxon>Parasitiformes</taxon>
        <taxon>Ixodida</taxon>
        <taxon>Ixodoidea</taxon>
        <taxon>Ixodidae</taxon>
        <taxon>Rhipicephalinae</taxon>
        <taxon>Dermacentor</taxon>
    </lineage>
</organism>
<accession>A0ACB8DCR4</accession>
<reference evidence="1" key="1">
    <citation type="submission" date="2020-05" db="EMBL/GenBank/DDBJ databases">
        <title>Large-scale comparative analyses of tick genomes elucidate their genetic diversity and vector capacities.</title>
        <authorList>
            <person name="Jia N."/>
            <person name="Wang J."/>
            <person name="Shi W."/>
            <person name="Du L."/>
            <person name="Sun Y."/>
            <person name="Zhan W."/>
            <person name="Jiang J."/>
            <person name="Wang Q."/>
            <person name="Zhang B."/>
            <person name="Ji P."/>
            <person name="Sakyi L.B."/>
            <person name="Cui X."/>
            <person name="Yuan T."/>
            <person name="Jiang B."/>
            <person name="Yang W."/>
            <person name="Lam T.T.-Y."/>
            <person name="Chang Q."/>
            <person name="Ding S."/>
            <person name="Wang X."/>
            <person name="Zhu J."/>
            <person name="Ruan X."/>
            <person name="Zhao L."/>
            <person name="Wei J."/>
            <person name="Que T."/>
            <person name="Du C."/>
            <person name="Cheng J."/>
            <person name="Dai P."/>
            <person name="Han X."/>
            <person name="Huang E."/>
            <person name="Gao Y."/>
            <person name="Liu J."/>
            <person name="Shao H."/>
            <person name="Ye R."/>
            <person name="Li L."/>
            <person name="Wei W."/>
            <person name="Wang X."/>
            <person name="Wang C."/>
            <person name="Yang T."/>
            <person name="Huo Q."/>
            <person name="Li W."/>
            <person name="Guo W."/>
            <person name="Chen H."/>
            <person name="Zhou L."/>
            <person name="Ni X."/>
            <person name="Tian J."/>
            <person name="Zhou Y."/>
            <person name="Sheng Y."/>
            <person name="Liu T."/>
            <person name="Pan Y."/>
            <person name="Xia L."/>
            <person name="Li J."/>
            <person name="Zhao F."/>
            <person name="Cao W."/>
        </authorList>
    </citation>
    <scope>NUCLEOTIDE SEQUENCE</scope>
    <source>
        <strain evidence="1">Dsil-2018</strain>
    </source>
</reference>
<name>A0ACB8DCR4_DERSI</name>
<keyword evidence="2" id="KW-1185">Reference proteome</keyword>
<comment type="caution">
    <text evidence="1">The sequence shown here is derived from an EMBL/GenBank/DDBJ whole genome shotgun (WGS) entry which is preliminary data.</text>
</comment>
<dbReference type="Proteomes" id="UP000821865">
    <property type="component" value="Chromosome 2"/>
</dbReference>
<gene>
    <name evidence="1" type="ORF">HPB49_011376</name>
</gene>
<proteinExistence type="predicted"/>
<dbReference type="EMBL" id="CM023471">
    <property type="protein sequence ID" value="KAH7965831.1"/>
    <property type="molecule type" value="Genomic_DNA"/>
</dbReference>
<sequence>MMTELNSSVPNTPLPSPAPGDAVCARYAADGLWYRAAVLSVPQDGKCEVSFVDFGNDDFVPVGDIRPLAEKFKSIQVIANCVTLQGVKSVAEECVAHLLNVEVELEVVDASSQPCQAKIYAEDQCLNGLIE</sequence>